<feature type="domain" description="Metalloenzyme" evidence="6">
    <location>
        <begin position="4"/>
        <end position="346"/>
    </location>
</feature>
<name>Q72DP0_NITV2</name>
<evidence type="ECO:0000256" key="1">
    <source>
        <dbReference type="ARBA" id="ARBA00000370"/>
    </source>
</evidence>
<proteinExistence type="inferred from homology"/>
<evidence type="ECO:0000256" key="2">
    <source>
        <dbReference type="ARBA" id="ARBA00002315"/>
    </source>
</evidence>
<keyword evidence="8" id="KW-1185">Reference proteome</keyword>
<dbReference type="GO" id="GO:0016829">
    <property type="term" value="F:lyase activity"/>
    <property type="evidence" value="ECO:0007669"/>
    <property type="project" value="UniProtKB-KW"/>
</dbReference>
<protein>
    <submittedName>
        <fullName evidence="7">Phosphonopyruvate decarboxylase-related protein</fullName>
        <ecNumber evidence="7">4.1.1.-</ecNumber>
    </submittedName>
</protein>
<dbReference type="SUPFAM" id="SSF53649">
    <property type="entry name" value="Alkaline phosphatase-like"/>
    <property type="match status" value="1"/>
</dbReference>
<comment type="function">
    <text evidence="2">Catalyzes the interconversion of 2-phosphoglycerate and 3-phosphoglycerate.</text>
</comment>
<dbReference type="Gene3D" id="3.40.720.10">
    <property type="entry name" value="Alkaline Phosphatase, subunit A"/>
    <property type="match status" value="2"/>
</dbReference>
<dbReference type="HOGENOM" id="CLU_830600_0_0_7"/>
<dbReference type="InterPro" id="IPR017850">
    <property type="entry name" value="Alkaline_phosphatase_core_sf"/>
</dbReference>
<dbReference type="PATRIC" id="fig|882.5.peg.832"/>
<evidence type="ECO:0000256" key="5">
    <source>
        <dbReference type="ARBA" id="ARBA00023152"/>
    </source>
</evidence>
<dbReference type="SMR" id="Q72DP0"/>
<evidence type="ECO:0000256" key="3">
    <source>
        <dbReference type="ARBA" id="ARBA00004921"/>
    </source>
</evidence>
<dbReference type="PaxDb" id="882-DVU_0889"/>
<dbReference type="InterPro" id="IPR004456">
    <property type="entry name" value="Pglycerate_mutase_ApgM"/>
</dbReference>
<organism evidence="7 8">
    <name type="scientific">Nitratidesulfovibrio vulgaris (strain ATCC 29579 / DSM 644 / CCUG 34227 / NCIMB 8303 / VKM B-1760 / Hildenborough)</name>
    <name type="common">Desulfovibrio vulgaris</name>
    <dbReference type="NCBI Taxonomy" id="882"/>
    <lineage>
        <taxon>Bacteria</taxon>
        <taxon>Pseudomonadati</taxon>
        <taxon>Thermodesulfobacteriota</taxon>
        <taxon>Desulfovibrionia</taxon>
        <taxon>Desulfovibrionales</taxon>
        <taxon>Desulfovibrionaceae</taxon>
        <taxon>Nitratidesulfovibrio</taxon>
    </lineage>
</organism>
<keyword evidence="5" id="KW-0324">Glycolysis</keyword>
<gene>
    <name evidence="7" type="ordered locus">DVU_0889</name>
</gene>
<dbReference type="EMBL" id="AE017285">
    <property type="protein sequence ID" value="AAS95369.1"/>
    <property type="molecule type" value="Genomic_DNA"/>
</dbReference>
<dbReference type="GO" id="GO:0004619">
    <property type="term" value="F:phosphoglycerate mutase activity"/>
    <property type="evidence" value="ECO:0007669"/>
    <property type="project" value="UniProtKB-EC"/>
</dbReference>
<dbReference type="Proteomes" id="UP000002194">
    <property type="component" value="Chromosome"/>
</dbReference>
<dbReference type="GO" id="GO:0046872">
    <property type="term" value="F:metal ion binding"/>
    <property type="evidence" value="ECO:0007669"/>
    <property type="project" value="InterPro"/>
</dbReference>
<dbReference type="DNASU" id="2794201"/>
<accession>Q72DP0</accession>
<evidence type="ECO:0000313" key="8">
    <source>
        <dbReference type="Proteomes" id="UP000002194"/>
    </source>
</evidence>
<dbReference type="KEGG" id="dvu:DVU_0889"/>
<dbReference type="OrthoDB" id="9804453at2"/>
<dbReference type="PhylomeDB" id="Q72DP0"/>
<evidence type="ECO:0000259" key="6">
    <source>
        <dbReference type="Pfam" id="PF01676"/>
    </source>
</evidence>
<dbReference type="GO" id="GO:0006096">
    <property type="term" value="P:glycolytic process"/>
    <property type="evidence" value="ECO:0007669"/>
    <property type="project" value="UniProtKB-KW"/>
</dbReference>
<dbReference type="PANTHER" id="PTHR31209">
    <property type="entry name" value="COFACTOR-INDEPENDENT PHOSPHOGLYCERATE MUTASE"/>
    <property type="match status" value="1"/>
</dbReference>
<dbReference type="Pfam" id="PF01676">
    <property type="entry name" value="Metalloenzyme"/>
    <property type="match status" value="1"/>
</dbReference>
<dbReference type="EC" id="4.1.1.-" evidence="7"/>
<evidence type="ECO:0000313" key="7">
    <source>
        <dbReference type="EMBL" id="AAS95369.1"/>
    </source>
</evidence>
<comment type="pathway">
    <text evidence="3">Carbohydrate degradation.</text>
</comment>
<comment type="similarity">
    <text evidence="4">Belongs to the BPG-independent phosphoglycerate mutase family. A-PGAM subfamily.</text>
</comment>
<dbReference type="eggNOG" id="COG3635">
    <property type="taxonomic scope" value="Bacteria"/>
</dbReference>
<dbReference type="PANTHER" id="PTHR31209:SF4">
    <property type="entry name" value="2,3-BISPHOSPHOGLYCERATE-INDEPENDENT PHOSPHOGLYCERATE MUTASE"/>
    <property type="match status" value="1"/>
</dbReference>
<dbReference type="Pfam" id="PF10143">
    <property type="entry name" value="PhosphMutase"/>
    <property type="match status" value="1"/>
</dbReference>
<dbReference type="InterPro" id="IPR006124">
    <property type="entry name" value="Metalloenzyme"/>
</dbReference>
<dbReference type="AlphaFoldDB" id="Q72DP0"/>
<reference evidence="7 8" key="1">
    <citation type="journal article" date="2004" name="Nat. Biotechnol.">
        <title>The genome sequence of the anaerobic, sulfate-reducing bacterium Desulfovibrio vulgaris Hildenborough.</title>
        <authorList>
            <person name="Heidelberg J.F."/>
            <person name="Seshadri R."/>
            <person name="Haveman S.A."/>
            <person name="Hemme C.L."/>
            <person name="Paulsen I.T."/>
            <person name="Kolonay J.F."/>
            <person name="Eisen J.A."/>
            <person name="Ward N."/>
            <person name="Methe B."/>
            <person name="Brinkac L.M."/>
            <person name="Daugherty S.C."/>
            <person name="Deboy R.T."/>
            <person name="Dodson R.J."/>
            <person name="Durkin A.S."/>
            <person name="Madupu R."/>
            <person name="Nelson W.C."/>
            <person name="Sullivan S.A."/>
            <person name="Fouts D."/>
            <person name="Haft D.H."/>
            <person name="Selengut J."/>
            <person name="Peterson J.D."/>
            <person name="Davidsen T.M."/>
            <person name="Zafar N."/>
            <person name="Zhou L."/>
            <person name="Radune D."/>
            <person name="Dimitrov G."/>
            <person name="Hance M."/>
            <person name="Tran K."/>
            <person name="Khouri H."/>
            <person name="Gill J."/>
            <person name="Utterback T.R."/>
            <person name="Feldblyum T.V."/>
            <person name="Wall J.D."/>
            <person name="Voordouw G."/>
            <person name="Fraser C.M."/>
        </authorList>
    </citation>
    <scope>NUCLEOTIDE SEQUENCE [LARGE SCALE GENOMIC DNA]</scope>
    <source>
        <strain evidence="8">ATCC 29579 / DSM 644 / NCIMB 8303 / VKM B-1760 / Hildenborough</strain>
    </source>
</reference>
<comment type="catalytic activity">
    <reaction evidence="1">
        <text>(2R)-2-phosphoglycerate = (2R)-3-phosphoglycerate</text>
        <dbReference type="Rhea" id="RHEA:15901"/>
        <dbReference type="ChEBI" id="CHEBI:58272"/>
        <dbReference type="ChEBI" id="CHEBI:58289"/>
        <dbReference type="EC" id="5.4.2.12"/>
    </reaction>
</comment>
<keyword evidence="7" id="KW-0456">Lyase</keyword>
<dbReference type="STRING" id="882.DVU_0889"/>
<dbReference type="EnsemblBacteria" id="AAS95369">
    <property type="protein sequence ID" value="AAS95369"/>
    <property type="gene ID" value="DVU_0889"/>
</dbReference>
<dbReference type="PIRSF" id="PIRSF006392">
    <property type="entry name" value="IPGAM_arch"/>
    <property type="match status" value="1"/>
</dbReference>
<sequence length="379" mass="39110">MMAKLVVCIIDGMADPPPPAGGVTPLAAAHTPHCDTLARHSVAGLCHVIQPEAVPGSEAGLSALLCCEAAASIARGPVEALAQGDPVAPHETVWRLNLVSLGPRGNYYNPAPLLDAATETAARKMLDRALGTQGYSLLGGKGFRHLCAGTEPPVLRDGPQDVCGMTPDTGQADLNSYCPRLARAMTEANVLFRRSRMDLAVWPWGAGTMPDLPGFAETTGQTGALAGGVPLARGLALALGMTAPSIAGATGGIDTDLGAKTRAAIALAAGHDVVYLHVEAPDLHAHALDRVAKRRAIERIDAEVVGPLHMALPDATLLITCDHATDCATGRHMAIPVPFILHKPDGPQDGIATFSEAASARTGIRIDSAATLVRLALAD</sequence>
<evidence type="ECO:0000256" key="4">
    <source>
        <dbReference type="ARBA" id="ARBA00005524"/>
    </source>
</evidence>